<organism evidence="7 8">
    <name type="scientific">Hyalella azteca</name>
    <name type="common">Amphipod</name>
    <dbReference type="NCBI Taxonomy" id="294128"/>
    <lineage>
        <taxon>Eukaryota</taxon>
        <taxon>Metazoa</taxon>
        <taxon>Ecdysozoa</taxon>
        <taxon>Arthropoda</taxon>
        <taxon>Crustacea</taxon>
        <taxon>Multicrustacea</taxon>
        <taxon>Malacostraca</taxon>
        <taxon>Eumalacostraca</taxon>
        <taxon>Peracarida</taxon>
        <taxon>Amphipoda</taxon>
        <taxon>Senticaudata</taxon>
        <taxon>Talitrida</taxon>
        <taxon>Talitroidea</taxon>
        <taxon>Hyalellidae</taxon>
        <taxon>Hyalella</taxon>
    </lineage>
</organism>
<evidence type="ECO:0000256" key="3">
    <source>
        <dbReference type="ARBA" id="ARBA00022833"/>
    </source>
</evidence>
<dbReference type="Pfam" id="PF00160">
    <property type="entry name" value="Pro_isomerase"/>
    <property type="match status" value="1"/>
</dbReference>
<dbReference type="OrthoDB" id="252722at2759"/>
<evidence type="ECO:0000313" key="8">
    <source>
        <dbReference type="RefSeq" id="XP_018021079.2"/>
    </source>
</evidence>
<dbReference type="PANTHER" id="PTHR11071:SF577">
    <property type="entry name" value="PEPTIDYL-PROLYL CIS-TRANS ISOMERASE"/>
    <property type="match status" value="1"/>
</dbReference>
<dbReference type="GO" id="GO:0003755">
    <property type="term" value="F:peptidyl-prolyl cis-trans isomerase activity"/>
    <property type="evidence" value="ECO:0007669"/>
    <property type="project" value="InterPro"/>
</dbReference>
<dbReference type="InterPro" id="IPR027370">
    <property type="entry name" value="Znf-RING_euk"/>
</dbReference>
<evidence type="ECO:0000313" key="7">
    <source>
        <dbReference type="Proteomes" id="UP000694843"/>
    </source>
</evidence>
<dbReference type="Gene3D" id="2.40.100.10">
    <property type="entry name" value="Cyclophilin-like"/>
    <property type="match status" value="1"/>
</dbReference>
<feature type="domain" description="RING-type" evidence="6">
    <location>
        <begin position="25"/>
        <end position="68"/>
    </location>
</feature>
<dbReference type="SUPFAM" id="SSF57850">
    <property type="entry name" value="RING/U-box"/>
    <property type="match status" value="1"/>
</dbReference>
<keyword evidence="3" id="KW-0862">Zinc</keyword>
<dbReference type="SMART" id="SM00184">
    <property type="entry name" value="RING"/>
    <property type="match status" value="1"/>
</dbReference>
<dbReference type="AlphaFoldDB" id="A0A8B7P4L8"/>
<dbReference type="Gene3D" id="3.30.40.10">
    <property type="entry name" value="Zinc/RING finger domain, C3HC4 (zinc finger)"/>
    <property type="match status" value="1"/>
</dbReference>
<dbReference type="RefSeq" id="XP_018021079.2">
    <property type="nucleotide sequence ID" value="XM_018165590.2"/>
</dbReference>
<dbReference type="PROSITE" id="PS50072">
    <property type="entry name" value="CSA_PPIASE_2"/>
    <property type="match status" value="1"/>
</dbReference>
<dbReference type="PROSITE" id="PS50089">
    <property type="entry name" value="ZF_RING_2"/>
    <property type="match status" value="1"/>
</dbReference>
<evidence type="ECO:0000256" key="4">
    <source>
        <dbReference type="PROSITE-ProRule" id="PRU00175"/>
    </source>
</evidence>
<keyword evidence="2 4" id="KW-0863">Zinc-finger</keyword>
<keyword evidence="7" id="KW-1185">Reference proteome</keyword>
<dbReference type="InterPro" id="IPR013083">
    <property type="entry name" value="Znf_RING/FYVE/PHD"/>
</dbReference>
<evidence type="ECO:0000259" key="6">
    <source>
        <dbReference type="PROSITE" id="PS50089"/>
    </source>
</evidence>
<sequence length="282" mass="30968">MSLRREICSSVSEGLATPLRSVLTCSVCNQRYDDTGRRPKFLVCFHTACQTCLNKAFKQGKVACPTCSRPTEVESVSKLPDNTQLVTLVLNMSSLNLHEAVGPGKDTCAVQVPVKTRLPCRWAIEGIQQRGRIVIELRPDKAPRLCDNFSKLCTGERGYGYSGSKVFRCLPGWWIQAGDFVSNDGEGGKSALEEDMIEAETTDLEAKAGAVEMVCVSSSGRGSLMVASQFFVHVKKYSYTHVFAYVIEGLDLVERLTQLGDGDQAYHPTQEITIVDCGRIQA</sequence>
<dbReference type="Pfam" id="PF13445">
    <property type="entry name" value="zf-RING_UBOX"/>
    <property type="match status" value="1"/>
</dbReference>
<dbReference type="GO" id="GO:0006457">
    <property type="term" value="P:protein folding"/>
    <property type="evidence" value="ECO:0007669"/>
    <property type="project" value="TreeGrafter"/>
</dbReference>
<evidence type="ECO:0000256" key="1">
    <source>
        <dbReference type="ARBA" id="ARBA00022723"/>
    </source>
</evidence>
<protein>
    <submittedName>
        <fullName evidence="8">Peptidyl-prolyl cis-trans isomerase</fullName>
    </submittedName>
</protein>
<dbReference type="GO" id="GO:0016018">
    <property type="term" value="F:cyclosporin A binding"/>
    <property type="evidence" value="ECO:0007669"/>
    <property type="project" value="TreeGrafter"/>
</dbReference>
<dbReference type="Proteomes" id="UP000694843">
    <property type="component" value="Unplaced"/>
</dbReference>
<dbReference type="PANTHER" id="PTHR11071">
    <property type="entry name" value="PEPTIDYL-PROLYL CIS-TRANS ISOMERASE"/>
    <property type="match status" value="1"/>
</dbReference>
<accession>A0A8B7P4L8</accession>
<dbReference type="InterPro" id="IPR029000">
    <property type="entry name" value="Cyclophilin-like_dom_sf"/>
</dbReference>
<feature type="domain" description="PPIase cyclophilin-type" evidence="5">
    <location>
        <begin position="131"/>
        <end position="279"/>
    </location>
</feature>
<evidence type="ECO:0000259" key="5">
    <source>
        <dbReference type="PROSITE" id="PS50072"/>
    </source>
</evidence>
<dbReference type="InterPro" id="IPR001841">
    <property type="entry name" value="Znf_RING"/>
</dbReference>
<proteinExistence type="predicted"/>
<dbReference type="InterPro" id="IPR002130">
    <property type="entry name" value="Cyclophilin-type_PPIase_dom"/>
</dbReference>
<name>A0A8B7P4L8_HYAAZ</name>
<dbReference type="KEGG" id="hazt:108677381"/>
<dbReference type="GeneID" id="108677381"/>
<evidence type="ECO:0000256" key="2">
    <source>
        <dbReference type="ARBA" id="ARBA00022771"/>
    </source>
</evidence>
<dbReference type="GO" id="GO:0005737">
    <property type="term" value="C:cytoplasm"/>
    <property type="evidence" value="ECO:0007669"/>
    <property type="project" value="TreeGrafter"/>
</dbReference>
<dbReference type="GO" id="GO:0008270">
    <property type="term" value="F:zinc ion binding"/>
    <property type="evidence" value="ECO:0007669"/>
    <property type="project" value="UniProtKB-KW"/>
</dbReference>
<keyword evidence="1" id="KW-0479">Metal-binding</keyword>
<reference evidence="8" key="1">
    <citation type="submission" date="2025-08" db="UniProtKB">
        <authorList>
            <consortium name="RefSeq"/>
        </authorList>
    </citation>
    <scope>IDENTIFICATION</scope>
    <source>
        <tissue evidence="8">Whole organism</tissue>
    </source>
</reference>
<keyword evidence="8" id="KW-0413">Isomerase</keyword>
<gene>
    <name evidence="8" type="primary">LOC108677381</name>
</gene>
<dbReference type="SUPFAM" id="SSF50891">
    <property type="entry name" value="Cyclophilin-like"/>
    <property type="match status" value="1"/>
</dbReference>